<evidence type="ECO:0000313" key="1">
    <source>
        <dbReference type="EMBL" id="SHL42681.1"/>
    </source>
</evidence>
<dbReference type="Proteomes" id="UP000184028">
    <property type="component" value="Unassembled WGS sequence"/>
</dbReference>
<dbReference type="AlphaFoldDB" id="A0A1M7AIR1"/>
<dbReference type="STRING" id="946677.SAMN05444484_1011457"/>
<evidence type="ECO:0000313" key="2">
    <source>
        <dbReference type="Proteomes" id="UP000184028"/>
    </source>
</evidence>
<accession>A0A1M7AIR1</accession>
<gene>
    <name evidence="1" type="ORF">SAMN05444484_1011457</name>
</gene>
<reference evidence="2" key="1">
    <citation type="submission" date="2016-11" db="EMBL/GenBank/DDBJ databases">
        <authorList>
            <person name="Varghese N."/>
            <person name="Submissions S."/>
        </authorList>
    </citation>
    <scope>NUCLEOTIDE SEQUENCE [LARGE SCALE GENOMIC DNA]</scope>
    <source>
        <strain evidence="2">DSM 24724</strain>
    </source>
</reference>
<sequence length="47" mass="5542">MGDKKKITRYTEDTLYTISLEDKTKSYYVRVRGNLNIDKNSITKIDL</sequence>
<proteinExistence type="predicted"/>
<organism evidence="1 2">
    <name type="scientific">Flavobacterium chilense</name>
    <dbReference type="NCBI Taxonomy" id="946677"/>
    <lineage>
        <taxon>Bacteria</taxon>
        <taxon>Pseudomonadati</taxon>
        <taxon>Bacteroidota</taxon>
        <taxon>Flavobacteriia</taxon>
        <taxon>Flavobacteriales</taxon>
        <taxon>Flavobacteriaceae</taxon>
        <taxon>Flavobacterium</taxon>
    </lineage>
</organism>
<keyword evidence="2" id="KW-1185">Reference proteome</keyword>
<name>A0A1M7AIR1_9FLAO</name>
<protein>
    <submittedName>
        <fullName evidence="1">Uncharacterized protein</fullName>
    </submittedName>
</protein>
<dbReference type="EMBL" id="FRBT01000001">
    <property type="protein sequence ID" value="SHL42681.1"/>
    <property type="molecule type" value="Genomic_DNA"/>
</dbReference>